<dbReference type="PRINTS" id="PR00081">
    <property type="entry name" value="GDHRDH"/>
</dbReference>
<dbReference type="GO" id="GO:0016491">
    <property type="term" value="F:oxidoreductase activity"/>
    <property type="evidence" value="ECO:0007669"/>
    <property type="project" value="UniProtKB-KW"/>
</dbReference>
<evidence type="ECO:0000313" key="6">
    <source>
        <dbReference type="Proteomes" id="UP000194219"/>
    </source>
</evidence>
<dbReference type="InterPro" id="IPR051911">
    <property type="entry name" value="SDR_oxidoreductase"/>
</dbReference>
<sequence>MTFSNVENTRVWFITGASSGLGYEFTKKALESGDKVVGVARNIEKLNELKYQFEGMLLPLSLDVTDRSAVFTTVETAIKHFGRIDIVINNAGNMVLGMIEEFSEDEVRSQMETNFYGAIWICQAAMPYLRTQGSGHIIQISSIGGLITGPMSGIYSASKFALEGFSEALAQEAAHFGVKVSIVEPGGYWTNLYLKMSFTTQNKEYDSLREKLAQQNSTESVDSDPKLAAEAIMKLVNSENPPLRLILGSLVYDLAVENAEKRISTWKEWESVSRSAEHGIPAPEGYGIIEE</sequence>
<evidence type="ECO:0000256" key="3">
    <source>
        <dbReference type="RuleBase" id="RU000363"/>
    </source>
</evidence>
<dbReference type="PRINTS" id="PR00080">
    <property type="entry name" value="SDRFAMILY"/>
</dbReference>
<proteinExistence type="inferred from homology"/>
<evidence type="ECO:0000313" key="4">
    <source>
        <dbReference type="EMBL" id="OTA89855.1"/>
    </source>
</evidence>
<evidence type="ECO:0000313" key="5">
    <source>
        <dbReference type="EMBL" id="OTA90647.1"/>
    </source>
</evidence>
<dbReference type="Gene3D" id="3.40.50.720">
    <property type="entry name" value="NAD(P)-binding Rossmann-like Domain"/>
    <property type="match status" value="1"/>
</dbReference>
<gene>
    <name evidence="4" type="ORF">BHL82_10605</name>
    <name evidence="5" type="ORF">BHL83_11550</name>
</gene>
<comment type="caution">
    <text evidence="4">The sequence shown here is derived from an EMBL/GenBank/DDBJ whole genome shotgun (WGS) entry which is preliminary data.</text>
</comment>
<evidence type="ECO:0000313" key="7">
    <source>
        <dbReference type="Proteomes" id="UP000194286"/>
    </source>
</evidence>
<dbReference type="PROSITE" id="PS00061">
    <property type="entry name" value="ADH_SHORT"/>
    <property type="match status" value="1"/>
</dbReference>
<dbReference type="AlphaFoldDB" id="A0A1Y2UXT5"/>
<comment type="similarity">
    <text evidence="1 3">Belongs to the short-chain dehydrogenases/reductases (SDR) family.</text>
</comment>
<dbReference type="InterPro" id="IPR036291">
    <property type="entry name" value="NAD(P)-bd_dom_sf"/>
</dbReference>
<dbReference type="Proteomes" id="UP000194219">
    <property type="component" value="Unassembled WGS sequence"/>
</dbReference>
<dbReference type="PANTHER" id="PTHR43976">
    <property type="entry name" value="SHORT CHAIN DEHYDROGENASE"/>
    <property type="match status" value="1"/>
</dbReference>
<reference evidence="5 6" key="2">
    <citation type="submission" date="2016-09" db="EMBL/GenBank/DDBJ databases">
        <title>Lactobacillus reuteri KLR3006, genome sequencing and assembly.</title>
        <authorList>
            <person name="Lee J.-Y."/>
            <person name="Kim E.B."/>
            <person name="Choi Y.-J."/>
        </authorList>
    </citation>
    <scope>NUCLEOTIDE SEQUENCE [LARGE SCALE GENOMIC DNA]</scope>
    <source>
        <strain evidence="5 6">KLR3006</strain>
    </source>
</reference>
<evidence type="ECO:0000256" key="2">
    <source>
        <dbReference type="ARBA" id="ARBA00023002"/>
    </source>
</evidence>
<dbReference type="EMBL" id="MIMU01000003">
    <property type="protein sequence ID" value="OTA89855.1"/>
    <property type="molecule type" value="Genomic_DNA"/>
</dbReference>
<accession>A0A1Y2UXT5</accession>
<name>A0A1Y2UXT5_LIMRT</name>
<dbReference type="SUPFAM" id="SSF51735">
    <property type="entry name" value="NAD(P)-binding Rossmann-fold domains"/>
    <property type="match status" value="1"/>
</dbReference>
<dbReference type="InterPro" id="IPR002347">
    <property type="entry name" value="SDR_fam"/>
</dbReference>
<protein>
    <submittedName>
        <fullName evidence="4">Short-chain dehydrogenase</fullName>
    </submittedName>
</protein>
<dbReference type="InterPro" id="IPR020904">
    <property type="entry name" value="Sc_DH/Rdtase_CS"/>
</dbReference>
<dbReference type="Pfam" id="PF00106">
    <property type="entry name" value="adh_short"/>
    <property type="match status" value="1"/>
</dbReference>
<dbReference type="CDD" id="cd05374">
    <property type="entry name" value="17beta-HSD-like_SDR_c"/>
    <property type="match status" value="1"/>
</dbReference>
<dbReference type="NCBIfam" id="NF006114">
    <property type="entry name" value="PRK08263.1"/>
    <property type="match status" value="1"/>
</dbReference>
<organism evidence="4 7">
    <name type="scientific">Limosilactobacillus reuteri</name>
    <name type="common">Lactobacillus reuteri</name>
    <dbReference type="NCBI Taxonomy" id="1598"/>
    <lineage>
        <taxon>Bacteria</taxon>
        <taxon>Bacillati</taxon>
        <taxon>Bacillota</taxon>
        <taxon>Bacilli</taxon>
        <taxon>Lactobacillales</taxon>
        <taxon>Lactobacillaceae</taxon>
        <taxon>Limosilactobacillus</taxon>
    </lineage>
</organism>
<dbReference type="RefSeq" id="WP_086120910.1">
    <property type="nucleotide sequence ID" value="NZ_MIMJ01000027.1"/>
</dbReference>
<keyword evidence="2" id="KW-0560">Oxidoreductase</keyword>
<dbReference type="PANTHER" id="PTHR43976:SF16">
    <property type="entry name" value="SHORT-CHAIN DEHYDROGENASE_REDUCTASE FAMILY PROTEIN"/>
    <property type="match status" value="1"/>
</dbReference>
<evidence type="ECO:0000256" key="1">
    <source>
        <dbReference type="ARBA" id="ARBA00006484"/>
    </source>
</evidence>
<reference evidence="4 7" key="1">
    <citation type="submission" date="2016-09" db="EMBL/GenBank/DDBJ databases">
        <title>Lactobacillus reuteri KLR3005, genome sequencing and assembly.</title>
        <authorList>
            <person name="Lee J.-Y."/>
            <person name="Kim E.B."/>
            <person name="Choi Y.-J."/>
        </authorList>
    </citation>
    <scope>NUCLEOTIDE SEQUENCE [LARGE SCALE GENOMIC DNA]</scope>
    <source>
        <strain evidence="4 7">KLR3005</strain>
    </source>
</reference>
<dbReference type="Proteomes" id="UP000194286">
    <property type="component" value="Unassembled WGS sequence"/>
</dbReference>
<dbReference type="EMBL" id="MIMV01000085">
    <property type="protein sequence ID" value="OTA90647.1"/>
    <property type="molecule type" value="Genomic_DNA"/>
</dbReference>